<evidence type="ECO:0000313" key="1">
    <source>
        <dbReference type="EMBL" id="GLQ84731.1"/>
    </source>
</evidence>
<dbReference type="AlphaFoldDB" id="A0AA37SGX7"/>
<dbReference type="EMBL" id="BSNZ01000013">
    <property type="protein sequence ID" value="GLQ85114.1"/>
    <property type="molecule type" value="Genomic_DNA"/>
</dbReference>
<organism evidence="1 3">
    <name type="scientific">Gluconobacter sphaericus NBRC 12467</name>
    <dbReference type="NCBI Taxonomy" id="1307951"/>
    <lineage>
        <taxon>Bacteria</taxon>
        <taxon>Pseudomonadati</taxon>
        <taxon>Pseudomonadota</taxon>
        <taxon>Alphaproteobacteria</taxon>
        <taxon>Acetobacterales</taxon>
        <taxon>Acetobacteraceae</taxon>
        <taxon>Gluconobacter</taxon>
    </lineage>
</organism>
<evidence type="ECO:0000313" key="3">
    <source>
        <dbReference type="Proteomes" id="UP001156708"/>
    </source>
</evidence>
<sequence>MSIATQRSTAVVIAPTFSPASGDLKTLIEAKREGYLWRSDLTPDRIRAVRKQLSDAERACLPPNPVVVASWLKGLAQLVTNGPADPDEASTRTRAIFEVCSDIPAGAWTPETRVAWSRQPPRNGYPVGSRWPAPGELYTHLLPFAEAIRAEVTNLRGILAIAEAPEEQPRQRPDTKELARAGALADAVIRELRATSGETENRA</sequence>
<dbReference type="RefSeq" id="WP_141352382.1">
    <property type="nucleotide sequence ID" value="NZ_BARA01000113.1"/>
</dbReference>
<proteinExistence type="predicted"/>
<reference evidence="3" key="2">
    <citation type="journal article" date="2019" name="Int. J. Syst. Evol. Microbiol.">
        <title>The Global Catalogue of Microorganisms (GCM) 10K type strain sequencing project: providing services to taxonomists for standard genome sequencing and annotation.</title>
        <authorList>
            <consortium name="The Broad Institute Genomics Platform"/>
            <consortium name="The Broad Institute Genome Sequencing Center for Infectious Disease"/>
            <person name="Wu L."/>
            <person name="Ma J."/>
        </authorList>
    </citation>
    <scope>NUCLEOTIDE SEQUENCE [LARGE SCALE GENOMIC DNA]</scope>
    <source>
        <strain evidence="3">NBRC 12467</strain>
    </source>
</reference>
<dbReference type="EMBL" id="BSNZ01000008">
    <property type="protein sequence ID" value="GLQ84731.1"/>
    <property type="molecule type" value="Genomic_DNA"/>
</dbReference>
<evidence type="ECO:0000313" key="2">
    <source>
        <dbReference type="EMBL" id="GLQ85114.1"/>
    </source>
</evidence>
<reference evidence="1" key="3">
    <citation type="submission" date="2023-01" db="EMBL/GenBank/DDBJ databases">
        <title>Draft genome sequence of Gluconobacter sphaericus strain NBRC 12467.</title>
        <authorList>
            <person name="Sun Q."/>
            <person name="Mori K."/>
        </authorList>
    </citation>
    <scope>NUCLEOTIDE SEQUENCE</scope>
    <source>
        <strain evidence="1">NBRC 12467</strain>
    </source>
</reference>
<reference evidence="1" key="1">
    <citation type="journal article" date="2014" name="Int. J. Syst. Evol. Microbiol.">
        <title>Complete genome sequence of Corynebacterium casei LMG S-19264T (=DSM 44701T), isolated from a smear-ripened cheese.</title>
        <authorList>
            <consortium name="US DOE Joint Genome Institute (JGI-PGF)"/>
            <person name="Walter F."/>
            <person name="Albersmeier A."/>
            <person name="Kalinowski J."/>
            <person name="Ruckert C."/>
        </authorList>
    </citation>
    <scope>NUCLEOTIDE SEQUENCE</scope>
    <source>
        <strain evidence="1">NBRC 12467</strain>
    </source>
</reference>
<accession>A0AA37SGX7</accession>
<keyword evidence="3" id="KW-1185">Reference proteome</keyword>
<gene>
    <name evidence="1" type="ORF">GCM10007872_16390</name>
    <name evidence="2" type="ORF">GCM10007872_20220</name>
</gene>
<protein>
    <submittedName>
        <fullName evidence="1">Uncharacterized protein</fullName>
    </submittedName>
</protein>
<dbReference type="Proteomes" id="UP001156708">
    <property type="component" value="Unassembled WGS sequence"/>
</dbReference>
<name>A0AA37SGX7_9PROT</name>
<comment type="caution">
    <text evidence="1">The sequence shown here is derived from an EMBL/GenBank/DDBJ whole genome shotgun (WGS) entry which is preliminary data.</text>
</comment>